<proteinExistence type="predicted"/>
<dbReference type="AlphaFoldDB" id="A0A0H3M4T7"/>
<dbReference type="EMBL" id="BX897699">
    <property type="protein sequence ID" value="CAF27161.1"/>
    <property type="molecule type" value="Genomic_DNA"/>
</dbReference>
<dbReference type="Proteomes" id="UP000000421">
    <property type="component" value="Chromosome"/>
</dbReference>
<name>A0A0H3M4T7_BARHE</name>
<keyword evidence="2" id="KW-1185">Reference proteome</keyword>
<dbReference type="PaxDb" id="283166-BH03500"/>
<gene>
    <name evidence="1" type="ordered locus">BH03500</name>
</gene>
<dbReference type="EnsemblBacteria" id="CAF27161">
    <property type="protein sequence ID" value="CAF27161"/>
    <property type="gene ID" value="BH03500"/>
</dbReference>
<evidence type="ECO:0000313" key="1">
    <source>
        <dbReference type="EMBL" id="CAF27161.1"/>
    </source>
</evidence>
<evidence type="ECO:0000313" key="2">
    <source>
        <dbReference type="Proteomes" id="UP000000421"/>
    </source>
</evidence>
<protein>
    <submittedName>
        <fullName evidence="1">Hypothetical prophage protein</fullName>
    </submittedName>
</protein>
<organism evidence="1 2">
    <name type="scientific">Bartonella henselae (strain ATCC 49882 / DSM 28221 / CCUG 30454 / Houston 1)</name>
    <name type="common">Rochalimaea henselae</name>
    <dbReference type="NCBI Taxonomy" id="283166"/>
    <lineage>
        <taxon>Bacteria</taxon>
        <taxon>Pseudomonadati</taxon>
        <taxon>Pseudomonadota</taxon>
        <taxon>Alphaproteobacteria</taxon>
        <taxon>Hyphomicrobiales</taxon>
        <taxon>Bartonellaceae</taxon>
        <taxon>Bartonella</taxon>
    </lineage>
</organism>
<accession>A0A0H3M4T7</accession>
<sequence length="58" mass="6528">MQKRIIAYDLQNINENQKVAGKQNAIVKNDITIIDIIYTASNISGPVIPFLSYTAQYL</sequence>
<dbReference type="KEGG" id="bhe:BH03500"/>
<reference evidence="1 2" key="1">
    <citation type="journal article" date="2004" name="Proc. Natl. Acad. Sci. U.S.A.">
        <title>The louse-borne human pathogen Bartonella quintana is a genomic derivative of the zoonotic agent Bartonella henselae.</title>
        <authorList>
            <person name="Alsmark U.C.M."/>
            <person name="Frank A.C."/>
            <person name="Karlberg E.O."/>
            <person name="Legault B.-A."/>
            <person name="Ardell D.H."/>
            <person name="Canbaeck B."/>
            <person name="Eriksson A.-S."/>
            <person name="Naeslund A.K."/>
            <person name="Handley S.A."/>
            <person name="Huvet M."/>
            <person name="La Scola B."/>
            <person name="Holmberg M."/>
            <person name="Andersson S.G.E."/>
        </authorList>
    </citation>
    <scope>NUCLEOTIDE SEQUENCE [LARGE SCALE GENOMIC DNA]</scope>
    <source>
        <strain evidence="2">ATCC 49882 / DSM 28221 / CCUG 30454 / Houston 1</strain>
    </source>
</reference>